<evidence type="ECO:0000313" key="2">
    <source>
        <dbReference type="EMBL" id="CAA6818563.1"/>
    </source>
</evidence>
<feature type="chain" id="PRO_5027746569" evidence="1">
    <location>
        <begin position="29"/>
        <end position="87"/>
    </location>
</feature>
<dbReference type="InterPro" id="IPR018740">
    <property type="entry name" value="DUF2282_membr"/>
</dbReference>
<keyword evidence="1" id="KW-0732">Signal</keyword>
<organism evidence="2">
    <name type="scientific">uncultured Thiotrichaceae bacterium</name>
    <dbReference type="NCBI Taxonomy" id="298394"/>
    <lineage>
        <taxon>Bacteria</taxon>
        <taxon>Pseudomonadati</taxon>
        <taxon>Pseudomonadota</taxon>
        <taxon>Gammaproteobacteria</taxon>
        <taxon>Thiotrichales</taxon>
        <taxon>Thiotrichaceae</taxon>
        <taxon>environmental samples</taxon>
    </lineage>
</organism>
<sequence>MNNTKIMATAAITSVLALGLTTGSSVFAADEKIEMEKCAGIVKAKMNDCGANGHACAAMAKEDGDANEWIKVPVGTCDKIVGGKIIE</sequence>
<name>A0A6S6TRE2_9GAMM</name>
<dbReference type="AlphaFoldDB" id="A0A6S6TRE2"/>
<feature type="signal peptide" evidence="1">
    <location>
        <begin position="1"/>
        <end position="28"/>
    </location>
</feature>
<gene>
    <name evidence="2" type="ORF">HELGO_WM38094</name>
</gene>
<dbReference type="Pfam" id="PF10048">
    <property type="entry name" value="DUF2282"/>
    <property type="match status" value="1"/>
</dbReference>
<evidence type="ECO:0000256" key="1">
    <source>
        <dbReference type="SAM" id="SignalP"/>
    </source>
</evidence>
<protein>
    <submittedName>
        <fullName evidence="2">Uncharacterized protein</fullName>
    </submittedName>
</protein>
<proteinExistence type="predicted"/>
<reference evidence="2" key="1">
    <citation type="submission" date="2020-01" db="EMBL/GenBank/DDBJ databases">
        <authorList>
            <person name="Meier V. D."/>
            <person name="Meier V D."/>
        </authorList>
    </citation>
    <scope>NUCLEOTIDE SEQUENCE</scope>
    <source>
        <strain evidence="2">HLG_WM_MAG_09</strain>
    </source>
</reference>
<dbReference type="EMBL" id="CACVAT010000305">
    <property type="protein sequence ID" value="CAA6818563.1"/>
    <property type="molecule type" value="Genomic_DNA"/>
</dbReference>
<accession>A0A6S6TRE2</accession>